<name>A0A1I7YSC4_9BILA</name>
<protein>
    <submittedName>
        <fullName evidence="3">Uncharacterized protein</fullName>
    </submittedName>
</protein>
<keyword evidence="2" id="KW-1185">Reference proteome</keyword>
<dbReference type="WBParaSite" id="L893_g19236.t1">
    <property type="protein sequence ID" value="L893_g19236.t1"/>
    <property type="gene ID" value="L893_g19236"/>
</dbReference>
<feature type="compositionally biased region" description="Basic and acidic residues" evidence="1">
    <location>
        <begin position="76"/>
        <end position="93"/>
    </location>
</feature>
<organism evidence="2 3">
    <name type="scientific">Steinernema glaseri</name>
    <dbReference type="NCBI Taxonomy" id="37863"/>
    <lineage>
        <taxon>Eukaryota</taxon>
        <taxon>Metazoa</taxon>
        <taxon>Ecdysozoa</taxon>
        <taxon>Nematoda</taxon>
        <taxon>Chromadorea</taxon>
        <taxon>Rhabditida</taxon>
        <taxon>Tylenchina</taxon>
        <taxon>Panagrolaimomorpha</taxon>
        <taxon>Strongyloidoidea</taxon>
        <taxon>Steinernematidae</taxon>
        <taxon>Steinernema</taxon>
    </lineage>
</organism>
<feature type="region of interest" description="Disordered" evidence="1">
    <location>
        <begin position="64"/>
        <end position="103"/>
    </location>
</feature>
<proteinExistence type="predicted"/>
<evidence type="ECO:0000313" key="2">
    <source>
        <dbReference type="Proteomes" id="UP000095287"/>
    </source>
</evidence>
<reference evidence="3" key="1">
    <citation type="submission" date="2016-11" db="UniProtKB">
        <authorList>
            <consortium name="WormBaseParasite"/>
        </authorList>
    </citation>
    <scope>IDENTIFICATION</scope>
</reference>
<evidence type="ECO:0000313" key="3">
    <source>
        <dbReference type="WBParaSite" id="L893_g19236.t1"/>
    </source>
</evidence>
<dbReference type="AlphaFoldDB" id="A0A1I7YSC4"/>
<dbReference type="Proteomes" id="UP000095287">
    <property type="component" value="Unplaced"/>
</dbReference>
<sequence>MEHHRSTLQAIDVLQENPIFLNAVCRTLEGASQRLRARLLRQELAKVAGFPKGPNLRLPHHRSLLISEHGASQKHSASDRRAPGEPHLLERRLQNAGRSASQRLRARLLRQESAKVAGFSKGP</sequence>
<accession>A0A1I7YSC4</accession>
<evidence type="ECO:0000256" key="1">
    <source>
        <dbReference type="SAM" id="MobiDB-lite"/>
    </source>
</evidence>